<feature type="compositionally biased region" description="Polar residues" evidence="1">
    <location>
        <begin position="175"/>
        <end position="185"/>
    </location>
</feature>
<feature type="compositionally biased region" description="Basic and acidic residues" evidence="1">
    <location>
        <begin position="224"/>
        <end position="235"/>
    </location>
</feature>
<reference evidence="2 3" key="1">
    <citation type="journal article" date="2018" name="IMA Fungus">
        <title>IMA Genome-F 9: Draft genome sequence of Annulohypoxylon stygium, Aspergillus mulundensis, Berkeleyomyces basicola (syn. Thielaviopsis basicola), Ceratocystis smalleyi, two Cercospora beticola strains, Coleophoma cylindrospora, Fusarium fracticaudum, Phialophora cf. hyalina, and Morchella septimelata.</title>
        <authorList>
            <person name="Wingfield B.D."/>
            <person name="Bills G.F."/>
            <person name="Dong Y."/>
            <person name="Huang W."/>
            <person name="Nel W.J."/>
            <person name="Swalarsk-Parry B.S."/>
            <person name="Vaghefi N."/>
            <person name="Wilken P.M."/>
            <person name="An Z."/>
            <person name="de Beer Z.W."/>
            <person name="De Vos L."/>
            <person name="Chen L."/>
            <person name="Duong T.A."/>
            <person name="Gao Y."/>
            <person name="Hammerbacher A."/>
            <person name="Kikkert J.R."/>
            <person name="Li Y."/>
            <person name="Li H."/>
            <person name="Li K."/>
            <person name="Li Q."/>
            <person name="Liu X."/>
            <person name="Ma X."/>
            <person name="Naidoo K."/>
            <person name="Pethybridge S.J."/>
            <person name="Sun J."/>
            <person name="Steenkamp E.T."/>
            <person name="van der Nest M.A."/>
            <person name="van Wyk S."/>
            <person name="Wingfield M.J."/>
            <person name="Xiong C."/>
            <person name="Yue Q."/>
            <person name="Zhang X."/>
        </authorList>
    </citation>
    <scope>NUCLEOTIDE SEQUENCE [LARGE SCALE GENOMIC DNA]</scope>
    <source>
        <strain evidence="2 3">BP 5553</strain>
    </source>
</reference>
<gene>
    <name evidence="2" type="ORF">BP5553_00873</name>
</gene>
<dbReference type="STRING" id="2656787.A0A370TZE9"/>
<feature type="region of interest" description="Disordered" evidence="1">
    <location>
        <begin position="387"/>
        <end position="406"/>
    </location>
</feature>
<name>A0A370TZE9_9HELO</name>
<feature type="compositionally biased region" description="Polar residues" evidence="1">
    <location>
        <begin position="604"/>
        <end position="614"/>
    </location>
</feature>
<dbReference type="AlphaFoldDB" id="A0A370TZE9"/>
<feature type="compositionally biased region" description="Low complexity" evidence="1">
    <location>
        <begin position="253"/>
        <end position="264"/>
    </location>
</feature>
<dbReference type="OrthoDB" id="3941134at2759"/>
<feature type="compositionally biased region" description="Polar residues" evidence="1">
    <location>
        <begin position="78"/>
        <end position="87"/>
    </location>
</feature>
<dbReference type="EMBL" id="NPIC01000001">
    <property type="protein sequence ID" value="RDL40894.1"/>
    <property type="molecule type" value="Genomic_DNA"/>
</dbReference>
<feature type="region of interest" description="Disordered" evidence="1">
    <location>
        <begin position="1"/>
        <end position="112"/>
    </location>
</feature>
<feature type="compositionally biased region" description="Low complexity" evidence="1">
    <location>
        <begin position="625"/>
        <end position="657"/>
    </location>
</feature>
<accession>A0A370TZE9</accession>
<evidence type="ECO:0000256" key="1">
    <source>
        <dbReference type="SAM" id="MobiDB-lite"/>
    </source>
</evidence>
<feature type="region of interest" description="Disordered" evidence="1">
    <location>
        <begin position="555"/>
        <end position="728"/>
    </location>
</feature>
<feature type="compositionally biased region" description="Pro residues" evidence="1">
    <location>
        <begin position="830"/>
        <end position="840"/>
    </location>
</feature>
<proteinExistence type="predicted"/>
<evidence type="ECO:0000313" key="3">
    <source>
        <dbReference type="Proteomes" id="UP000254866"/>
    </source>
</evidence>
<dbReference type="GeneID" id="43593722"/>
<feature type="region of interest" description="Disordered" evidence="1">
    <location>
        <begin position="124"/>
        <end position="382"/>
    </location>
</feature>
<feature type="compositionally biased region" description="Basic and acidic residues" evidence="1">
    <location>
        <begin position="186"/>
        <end position="200"/>
    </location>
</feature>
<dbReference type="RefSeq" id="XP_031873550.1">
    <property type="nucleotide sequence ID" value="XM_032009496.1"/>
</dbReference>
<feature type="compositionally biased region" description="Basic and acidic residues" evidence="1">
    <location>
        <begin position="265"/>
        <end position="286"/>
    </location>
</feature>
<feature type="compositionally biased region" description="Basic and acidic residues" evidence="1">
    <location>
        <begin position="584"/>
        <end position="593"/>
    </location>
</feature>
<sequence length="894" mass="96539">MDMDDPWGSPWADEIQPPRPVKTTEQFDRVRETPRARDPVQASSLALQDQTKSFWGGTNAGVSANHDDAGFGDWAAVPSSSGISLESPNDGWAGGTEDNSSDKGLNKAHTNGFSTGWDDASTALKGPAVKLGPSLLPESTNIARHPSPDPWAFIPETDAKSDTNNTPTEGLEDQAQANRSPTIQHTQDDPHNDQGWEDHSLTIASEAYTAPTIPASDNEDDESEKATEEGIHHGPSDLIARPNPSPSHQDIGPTSSIPSSSPSDRSQHDGHFPESPRTSMDEDPKRPRVPRKSSSKVQELVQHFDTLAMEEETKETMELASGHTSVAEGHIKKGEESGESQDEEDGGDDFGDFEDGSSEVDGSVLEPRTHEVASPSLVSNTTKEVTGYLSQEAPSPDRPQKKDYGPIEFIPEISIVDRVYPDMNEPYSGDKCFIPDVVPHDSFTSTEERKMWYRISRYGPMRQHNTGDDENYVRVNWTKSQVRGETLKVVGRWIDEDRISGRVVLGGGSKAGSMFGWNDTKAKPASISTAFSAKKAKEARILKVAEPAAEVPREWPKGLVRDRSTSKGRSSSKPRRRSSVKSIKTPEKSKSEKQLPVAAFGWSTDISSDSTQKPSARRPTLTHRSSGSTSSIVSPISNASVSIQNAPSRSLPQSSSSNLKPTGRTQQTSSPVTTLPTILSPSVPPQSSQILALAPTPAHNSNEADDWGEMVSSPITATPPVIQPSKGLRHKKSQSLGGFITSAKQGPTSPQAQAPYEPTHRSTASFDNILIPETRSLQSIKAAGPNNPSHSMAIDSGVQAAQPAAAAPIASNVDPWASADFSFFESASAPPAPPEKPAVPIPRTVPSRIISSPRTHIMASASTSRRKSRHEVEQDRIVQSIVKSLPDLSYMLKR</sequence>
<feature type="compositionally biased region" description="Basic and acidic residues" evidence="1">
    <location>
        <begin position="25"/>
        <end position="38"/>
    </location>
</feature>
<feature type="compositionally biased region" description="Polar residues" evidence="1">
    <location>
        <begin position="658"/>
        <end position="690"/>
    </location>
</feature>
<feature type="compositionally biased region" description="Polar residues" evidence="1">
    <location>
        <begin position="41"/>
        <end position="53"/>
    </location>
</feature>
<feature type="region of interest" description="Disordered" evidence="1">
    <location>
        <begin position="827"/>
        <end position="874"/>
    </location>
</feature>
<dbReference type="Proteomes" id="UP000254866">
    <property type="component" value="Unassembled WGS sequence"/>
</dbReference>
<feature type="compositionally biased region" description="Basic and acidic residues" evidence="1">
    <location>
        <begin position="555"/>
        <end position="565"/>
    </location>
</feature>
<organism evidence="2 3">
    <name type="scientific">Venustampulla echinocandica</name>
    <dbReference type="NCBI Taxonomy" id="2656787"/>
    <lineage>
        <taxon>Eukaryota</taxon>
        <taxon>Fungi</taxon>
        <taxon>Dikarya</taxon>
        <taxon>Ascomycota</taxon>
        <taxon>Pezizomycotina</taxon>
        <taxon>Leotiomycetes</taxon>
        <taxon>Helotiales</taxon>
        <taxon>Pleuroascaceae</taxon>
        <taxon>Venustampulla</taxon>
    </lineage>
</organism>
<comment type="caution">
    <text evidence="2">The sequence shown here is derived from an EMBL/GenBank/DDBJ whole genome shotgun (WGS) entry which is preliminary data.</text>
</comment>
<feature type="compositionally biased region" description="Basic residues" evidence="1">
    <location>
        <begin position="570"/>
        <end position="579"/>
    </location>
</feature>
<keyword evidence="3" id="KW-1185">Reference proteome</keyword>
<protein>
    <submittedName>
        <fullName evidence="2">Uncharacterized protein</fullName>
    </submittedName>
</protein>
<feature type="compositionally biased region" description="Acidic residues" evidence="1">
    <location>
        <begin position="337"/>
        <end position="358"/>
    </location>
</feature>
<evidence type="ECO:0000313" key="2">
    <source>
        <dbReference type="EMBL" id="RDL40894.1"/>
    </source>
</evidence>